<evidence type="ECO:0000313" key="3">
    <source>
        <dbReference type="Proteomes" id="UP000015530"/>
    </source>
</evidence>
<dbReference type="OrthoDB" id="3000060at2759"/>
<dbReference type="HOGENOM" id="CLU_030446_0_0_1"/>
<comment type="caution">
    <text evidence="2">The sequence shown here is derived from an EMBL/GenBank/DDBJ whole genome shotgun (WGS) entry which is preliminary data.</text>
</comment>
<dbReference type="Proteomes" id="UP000015530">
    <property type="component" value="Unassembled WGS sequence"/>
</dbReference>
<reference evidence="3" key="1">
    <citation type="journal article" date="2013" name="Mol. Plant Microbe Interact.">
        <title>Global aspects of pacC regulation of pathogenicity genes in Colletotrichum gloeosporioides as revealed by transcriptome analysis.</title>
        <authorList>
            <person name="Alkan N."/>
            <person name="Meng X."/>
            <person name="Friedlander G."/>
            <person name="Reuveni E."/>
            <person name="Sukno S."/>
            <person name="Sherman A."/>
            <person name="Thon M."/>
            <person name="Fluhr R."/>
            <person name="Prusky D."/>
        </authorList>
    </citation>
    <scope>NUCLEOTIDE SEQUENCE [LARGE SCALE GENOMIC DNA]</scope>
    <source>
        <strain evidence="3">Cg-14</strain>
    </source>
</reference>
<feature type="region of interest" description="Disordered" evidence="1">
    <location>
        <begin position="1"/>
        <end position="30"/>
    </location>
</feature>
<accession>T0K8I7</accession>
<dbReference type="STRING" id="1237896.T0K8I7"/>
<dbReference type="AlphaFoldDB" id="T0K8I7"/>
<name>T0K8I7_COLGC</name>
<proteinExistence type="predicted"/>
<evidence type="ECO:0000256" key="1">
    <source>
        <dbReference type="SAM" id="MobiDB-lite"/>
    </source>
</evidence>
<organism evidence="2 3">
    <name type="scientific">Colletotrichum gloeosporioides (strain Cg-14)</name>
    <name type="common">Anthracnose fungus</name>
    <name type="synonym">Glomerella cingulata</name>
    <dbReference type="NCBI Taxonomy" id="1237896"/>
    <lineage>
        <taxon>Eukaryota</taxon>
        <taxon>Fungi</taxon>
        <taxon>Dikarya</taxon>
        <taxon>Ascomycota</taxon>
        <taxon>Pezizomycotina</taxon>
        <taxon>Sordariomycetes</taxon>
        <taxon>Hypocreomycetidae</taxon>
        <taxon>Glomerellales</taxon>
        <taxon>Glomerellaceae</taxon>
        <taxon>Colletotrichum</taxon>
        <taxon>Colletotrichum gloeosporioides species complex</taxon>
    </lineage>
</organism>
<gene>
    <name evidence="2" type="ORF">CGLO_08576</name>
</gene>
<feature type="compositionally biased region" description="Polar residues" evidence="1">
    <location>
        <begin position="369"/>
        <end position="378"/>
    </location>
</feature>
<feature type="region of interest" description="Disordered" evidence="1">
    <location>
        <begin position="354"/>
        <end position="385"/>
    </location>
</feature>
<sequence length="592" mass="65359">MTSHLVPGGVPGGTQWKRPSANVSFPTTTPPRVTPDTIIIGAAAPNIEKGHPTLDGWFLSDFYAFNYLLKGLGSRQVWLTAADPHKLIQSGPHTDRFMHGNPYQTRKVVLDKHLLQAQEYTPVTIVRSAEMIEKFLKEVRTASQEAVSKGVPLLLLIFCHGKGNWEFLLDCGKANRGLSVTRVKEAVATGCNVTLYSTACYSGGWVVRDLSKPEHSPINATMLAAADPKHTSNAWQDSPSIGRACGSVFASTVIKSLTSSASPLQPILPAGVEQLEPESDNPTQTQTYNAFCHSVLNICATQVTTLHGNETFTFSAQDDQWDWSWTRRTGIPLSHFQKRWDALPDVPFNTRNPLLTHKKTYSDPDPRNASFSGSAGPSQTGGGDISEEFVKNLTKNRTAAMARTFLETCPGDWDSGFGPIARGCLRAAANHQKVIDPDVDVAAMMAFRWEVSLLADYIVQHFNLKAPNGETCLMWDRGKWQAEGFKTIPNYDKRYSAVWSALQNANIEPEPATIQGYPFVRFSEYLTVAVVALDLSGPETMSLASKIGDLMEEFRKFQETRSMTTATRDRGVIRKARDFFKVMGQKFSSSDI</sequence>
<evidence type="ECO:0000313" key="2">
    <source>
        <dbReference type="EMBL" id="EQB51842.1"/>
    </source>
</evidence>
<dbReference type="OMA" id="PYTQRRV"/>
<dbReference type="EMBL" id="AMYD01001732">
    <property type="protein sequence ID" value="EQB51842.1"/>
    <property type="molecule type" value="Genomic_DNA"/>
</dbReference>
<protein>
    <submittedName>
        <fullName evidence="2">Uncharacterized protein</fullName>
    </submittedName>
</protein>